<feature type="region of interest" description="Disordered" evidence="6">
    <location>
        <begin position="416"/>
        <end position="446"/>
    </location>
</feature>
<dbReference type="PANTHER" id="PTHR43671:SF13">
    <property type="entry name" value="SERINE_THREONINE-PROTEIN KINASE NEK2"/>
    <property type="match status" value="1"/>
</dbReference>
<accession>A0A5J4VTJ5</accession>
<dbReference type="OrthoDB" id="4062651at2759"/>
<dbReference type="Pfam" id="PF00069">
    <property type="entry name" value="Pkinase"/>
    <property type="match status" value="1"/>
</dbReference>
<organism evidence="8 9">
    <name type="scientific">Streblomastix strix</name>
    <dbReference type="NCBI Taxonomy" id="222440"/>
    <lineage>
        <taxon>Eukaryota</taxon>
        <taxon>Metamonada</taxon>
        <taxon>Preaxostyla</taxon>
        <taxon>Oxymonadida</taxon>
        <taxon>Streblomastigidae</taxon>
        <taxon>Streblomastix</taxon>
    </lineage>
</organism>
<protein>
    <recommendedName>
        <fullName evidence="1">non-specific serine/threonine protein kinase</fullName>
        <ecNumber evidence="1">2.7.11.1</ecNumber>
    </recommendedName>
</protein>
<dbReference type="EC" id="2.7.11.1" evidence="1"/>
<evidence type="ECO:0000313" key="9">
    <source>
        <dbReference type="Proteomes" id="UP000324800"/>
    </source>
</evidence>
<feature type="region of interest" description="Disordered" evidence="6">
    <location>
        <begin position="461"/>
        <end position="595"/>
    </location>
</feature>
<evidence type="ECO:0000256" key="6">
    <source>
        <dbReference type="SAM" id="MobiDB-lite"/>
    </source>
</evidence>
<keyword evidence="5" id="KW-0067">ATP-binding</keyword>
<dbReference type="GO" id="GO:0004674">
    <property type="term" value="F:protein serine/threonine kinase activity"/>
    <property type="evidence" value="ECO:0007669"/>
    <property type="project" value="UniProtKB-EC"/>
</dbReference>
<feature type="compositionally biased region" description="Basic and acidic residues" evidence="6">
    <location>
        <begin position="272"/>
        <end position="309"/>
    </location>
</feature>
<evidence type="ECO:0000256" key="5">
    <source>
        <dbReference type="ARBA" id="ARBA00022840"/>
    </source>
</evidence>
<keyword evidence="2" id="KW-0808">Transferase</keyword>
<keyword evidence="4 8" id="KW-0418">Kinase</keyword>
<feature type="compositionally biased region" description="Polar residues" evidence="6">
    <location>
        <begin position="435"/>
        <end position="446"/>
    </location>
</feature>
<gene>
    <name evidence="8" type="ORF">EZS28_018522</name>
</gene>
<feature type="region of interest" description="Disordered" evidence="6">
    <location>
        <begin position="272"/>
        <end position="313"/>
    </location>
</feature>
<dbReference type="Gene3D" id="1.10.510.10">
    <property type="entry name" value="Transferase(Phosphotransferase) domain 1"/>
    <property type="match status" value="1"/>
</dbReference>
<dbReference type="EMBL" id="SNRW01005025">
    <property type="protein sequence ID" value="KAA6385951.1"/>
    <property type="molecule type" value="Genomic_DNA"/>
</dbReference>
<keyword evidence="3" id="KW-0547">Nucleotide-binding</keyword>
<evidence type="ECO:0000256" key="3">
    <source>
        <dbReference type="ARBA" id="ARBA00022741"/>
    </source>
</evidence>
<feature type="compositionally biased region" description="Polar residues" evidence="6">
    <location>
        <begin position="571"/>
        <end position="580"/>
    </location>
</feature>
<evidence type="ECO:0000259" key="7">
    <source>
        <dbReference type="PROSITE" id="PS50011"/>
    </source>
</evidence>
<dbReference type="Proteomes" id="UP000324800">
    <property type="component" value="Unassembled WGS sequence"/>
</dbReference>
<dbReference type="InterPro" id="IPR008271">
    <property type="entry name" value="Ser/Thr_kinase_AS"/>
</dbReference>
<feature type="compositionally biased region" description="Polar residues" evidence="6">
    <location>
        <begin position="461"/>
        <end position="486"/>
    </location>
</feature>
<dbReference type="SUPFAM" id="SSF56112">
    <property type="entry name" value="Protein kinase-like (PK-like)"/>
    <property type="match status" value="1"/>
</dbReference>
<evidence type="ECO:0000256" key="4">
    <source>
        <dbReference type="ARBA" id="ARBA00022777"/>
    </source>
</evidence>
<sequence length="687" mass="77410">MDIKQLGYNDFQIVKQLGHGSQGQCFQVLLKSTQEEFAWKKEVYYSDIDKDRVNREIEQMIKLTSRFTVKLLHYFQDRTDMYLLMELCKQGNLRKVIAEFQKLSEEERLMIVWAILSQIIRALDFMHSQGVAHRDIKPENIFVIQDGSVRLGDFGFAKQTDEVGYASLAGTMVYMAAEVWKFKKNDFTSDIFSVGVVTVELLTGKHPFDTGTEQGTIENIQNGKSSELPSYVSYEMKELVTSMISHDAQKRPTTKEIMQQDTIRMYLRQQEEKEKELELSNKKANDAQKQAEDALKRANDAEAENERLKQQSQKSPILSFFGQGLVNIHDKIFHTKQNIPVAVSPKPFNELALSQTFSNISVPKDTYPNYEQQSTSDALSEIASLRADHMKSPPLNQTTTSSQIIIQHEQDIIVSKSPQQKFSPPIPNSRPPQLISKSVSPQPSSKNPVIYTAQVIDPTQTSLNSGSVQTLTQHNSRPLLPSTNPPQLIRKSTSRKSDNTQPSPISDNTQPSPISDNTQPSPISDLIQSTSCISDLTQSTSNNDSVQKSPKLTTPKQKPDLPPPLPKARSTKQISKSVSPQPKPETKIQTTDKQISTLPRFPESITDIETRQTNRDSAYSLAQLIDPLPNGLTPLKSPNLKFVHIEGCTFAHSQLGDQYCAVLFDPVIQNTVARIEFMNIKDLYSYE</sequence>
<dbReference type="PROSITE" id="PS50011">
    <property type="entry name" value="PROTEIN_KINASE_DOM"/>
    <property type="match status" value="1"/>
</dbReference>
<dbReference type="AlphaFoldDB" id="A0A5J4VTJ5"/>
<reference evidence="8 9" key="1">
    <citation type="submission" date="2019-03" db="EMBL/GenBank/DDBJ databases">
        <title>Single cell metagenomics reveals metabolic interactions within the superorganism composed of flagellate Streblomastix strix and complex community of Bacteroidetes bacteria on its surface.</title>
        <authorList>
            <person name="Treitli S.C."/>
            <person name="Kolisko M."/>
            <person name="Husnik F."/>
            <person name="Keeling P."/>
            <person name="Hampl V."/>
        </authorList>
    </citation>
    <scope>NUCLEOTIDE SEQUENCE [LARGE SCALE GENOMIC DNA]</scope>
    <source>
        <strain evidence="8">ST1C</strain>
    </source>
</reference>
<evidence type="ECO:0000256" key="1">
    <source>
        <dbReference type="ARBA" id="ARBA00012513"/>
    </source>
</evidence>
<name>A0A5J4VTJ5_9EUKA</name>
<evidence type="ECO:0000313" key="8">
    <source>
        <dbReference type="EMBL" id="KAA6385951.1"/>
    </source>
</evidence>
<dbReference type="PANTHER" id="PTHR43671">
    <property type="entry name" value="SERINE/THREONINE-PROTEIN KINASE NEK"/>
    <property type="match status" value="1"/>
</dbReference>
<dbReference type="SMART" id="SM00220">
    <property type="entry name" value="S_TKc"/>
    <property type="match status" value="1"/>
</dbReference>
<evidence type="ECO:0000256" key="2">
    <source>
        <dbReference type="ARBA" id="ARBA00022679"/>
    </source>
</evidence>
<proteinExistence type="predicted"/>
<dbReference type="PROSITE" id="PS00108">
    <property type="entry name" value="PROTEIN_KINASE_ST"/>
    <property type="match status" value="1"/>
</dbReference>
<comment type="caution">
    <text evidence="8">The sequence shown here is derived from an EMBL/GenBank/DDBJ whole genome shotgun (WGS) entry which is preliminary data.</text>
</comment>
<dbReference type="GO" id="GO:0005524">
    <property type="term" value="F:ATP binding"/>
    <property type="evidence" value="ECO:0007669"/>
    <property type="project" value="UniProtKB-KW"/>
</dbReference>
<dbReference type="InterPro" id="IPR050660">
    <property type="entry name" value="NEK_Ser/Thr_kinase"/>
</dbReference>
<dbReference type="InterPro" id="IPR000719">
    <property type="entry name" value="Prot_kinase_dom"/>
</dbReference>
<feature type="compositionally biased region" description="Polar residues" evidence="6">
    <location>
        <begin position="499"/>
        <end position="548"/>
    </location>
</feature>
<dbReference type="InterPro" id="IPR011009">
    <property type="entry name" value="Kinase-like_dom_sf"/>
</dbReference>
<feature type="domain" description="Protein kinase" evidence="7">
    <location>
        <begin position="11"/>
        <end position="267"/>
    </location>
</feature>